<sequence length="2714" mass="299390">MAEPLEQTGELAWPEFIKTRVVTTITRSSVTDRLDFLNHSLLIRLRRKDLPTEALPALLHLVFLTYTRYHDRESRQAIIEVLKALDNWNADHFQKTITPALVKESEKVSKRTTENESVTTPADRFNLLTWVNLLINCVLKSSNNKEQLLTPLINSQAILLDTLVDEKRKKTIAKSALVDVRRTIRHNATLIPELFESAFANATTATPSYRNAVLIGTIVDVSLRLKQPKGIDGKSLIDQQKVTDYYLKNVVSARTAAPTPVLDAFGDFINTFVDQDTFTKNFLPTFDKMMLRSPDVASRALARIIPKLSFDPSTIFATKWLEPVLNQLRASSAATRNAATELWEALSIKCRDMEQLLKVVTAVTKTLTTGKVSSGEHRVVTFNALSALAQTEDPSISEKALEGYFTMISKESNEQAMAAAIDGAGRHLTVLIYNDAYCQQHKETVAKTVKTSSEGLKSAKAAARKNWAVAFGNTVWAKREPSETLSTNVMSYLQNLFTTFNKIVDKPLVWKDGPLEAYILIGTVSGRIQQWPSLPDSVTDLLKKNKYPEGSLLTTSPKPSFLLWDRIYTKAVTPSEGLWLVRALTSVFGQESQGLLEKTGAGEYIAQALIWTLSSHPEHTVRRAAYQDTGALAKSDPVKLGAFMKPALSQWLLDLENNTKESTAMIAKNADNYREDIATYRTAGVLNAITSFDKNFDSEAREKELVELMILAHHKYIASPTDKYNWITLMQRAGVNPGKLVENQESNIMNLLKDAFASKEKSELFYEAALSAISTLVFIRPEMIPLFVDLASENLDAKLMDDINETEYGIWQTPEDQVYVDVLNKNKSKTVTENRNRKGNDDDRWEEELRAELAKKKGTAPTKKLNKDEQLAVNTQRKKEAEVRQHVQSVYNQLSLGLEIIHSLVIGNRQDLVDDLVSLITTLLNIAKAHGGLLVGEKIVDIFLELGDCVDDDIYSIRHAVALATLRANKIASIPSRWLDEPLGDLVNRVLYRLRLVSESRPLNAPSFGYCFPVLQQVIYQKAIGITENEAALEQVIMAVDVIASHCPHGGESLIMPKKDMIDSLLYSIKEYPQCTKNAKGSLIALCESMDESDANREEIDILLHGLLSDEILVRNAALNALDLLDMTDIVFSPELWLASCDSNDQNAKLASSLCDEYDMFPDKDYKNQLLEYTVSESNYIRTSASKAIAIAIECYPETAVDTLEAIYALYKEKAKSLDPEYDRFGMVIPETVNRKDPWESRVGLALTLKEAAPYVGLENVPGLCTFLIQNEALGDRNETVRKQMLEAGLASVNAYGKEGAQDLLATFESYLNTQAPNTETHDYIRQSVVILYGGAAGFLEQGDPKVQMAVDKLIDTLDTPSEVVQSAVAECLPPLIKKVKENVPQFIDTLTDKMLNGEKYAQRRGAAYGLAGVVKGRGIAALKECNVMGTLKDAIESKKMYQHRQGALFAFETLSSMLGRLFEPYIIQIVPLLLVCFSDANMDVREAASDAARVIMSKISGHCVKLILPSILEGLEERQWRTKKASVELLGATAYCAPKQLSVSLPNIIPRITEVLADTHSQVQAAANRSLQLFGEVISNPEIQLLVPVLLDALSDPNRKTMKALTALLQTSFVHYIDPPSLALVMPILERGLRERGTEVKTKATQIVGNMASLTDQRDLVPYLPVLLPGVKQVLVDPVPEARGTAAKALGGLVEKLGEDNFPDLVVELLDTLKSDSGGVDRQGAAQGLSEVLAGLGLDRMDGLLPEIIANADSPRPYVREGFISLLIYLPATFGGRFQPYLGRIIPPILMGLADESEFVRDASLRAGRMIVINYATKAVDLLLPELEKGLFDNNWRIRQSSVQLVGDLLFRITGTANPKNALHSLGNEDEIKEDDDESYAGAGEGKKQLVDILGKERRDRILAALYIIRQDTSGLVRQASLHVWKALVSNTPRTLKEILPVMMSMIIKNLASASYEQRTVAARTLGELVQKLGEGVLAEILPILEEGMDSTNDEDTRQGVTIAFSEIMMTAGKVQILDFADQIIPAIRKALCDPSEEVREAAAQAFDTLHQNVGARAIDEILPALLNQLQSSTESSVYALSALKEIMAVRSNVVFPVLIPTLVTVPITAFNARALASLVTVAGSALNRRLTTILSAIVESRMVEKDEEVQQELKNTTEALLISLDEDDGMHSLISTLQDYVRSDKVGKRAVACDIVGMLYSDTKLDASQYVPDWIGTLVPLLSDYSMDVVKAAWQALSAVTKSVSKDEYEELVIPVRQSVRSVGVPGSDVPGFCLPKGISPILPIFLQGLMYGTSQTREQAALGVGDLLNRTSTDALKPFVTQITGPLIRIVGDRYPPQVKAAILQTLSLLLSKVPMHLKPFLPQLQRTFIKSLSDPSSAIVRSRAGSALGILITLQTRVDPLVSELVSGIRTSEPAIKETMMEALQTVVAKTAKGMSDTSKRGVMSVITEGLADQAETGMMVAAARLLGSLCKALSLQDAEPIVHEHVLSSAAPQYGAILSINALLIDLPTILEDMECVDQVIDFVIDCMTEGTGDDIPEAAITAAGKFLMTEYYQNEDIIQKFIGALVNVISSTEAGVGERKRVALVVLRAVARKNAYLVEPYLNKLIPPMMVCVRDRNIPVKLTAERALMYCLQLNAGEHVYETYLSTVDATTQKQISDYHRRVLTKLAYQEQQRVSQLFGAEDEIATEEDQEVWQVGPVIQFGDDEDE</sequence>
<dbReference type="Proteomes" id="UP000646827">
    <property type="component" value="Unassembled WGS sequence"/>
</dbReference>
<dbReference type="GO" id="GO:0034198">
    <property type="term" value="P:cellular response to amino acid starvation"/>
    <property type="evidence" value="ECO:0007669"/>
    <property type="project" value="TreeGrafter"/>
</dbReference>
<dbReference type="InterPro" id="IPR016024">
    <property type="entry name" value="ARM-type_fold"/>
</dbReference>
<evidence type="ECO:0000256" key="2">
    <source>
        <dbReference type="ARBA" id="ARBA00022737"/>
    </source>
</evidence>
<feature type="repeat" description="HEAT" evidence="4">
    <location>
        <begin position="1549"/>
        <end position="1585"/>
    </location>
</feature>
<dbReference type="Pfam" id="PF24993">
    <property type="entry name" value="GNC1_N"/>
    <property type="match status" value="1"/>
</dbReference>
<keyword evidence="8" id="KW-1185">Reference proteome</keyword>
<dbReference type="InterPro" id="IPR011989">
    <property type="entry name" value="ARM-like"/>
</dbReference>
<accession>A0A8H7VKC1</accession>
<evidence type="ECO:0000256" key="4">
    <source>
        <dbReference type="PROSITE-ProRule" id="PRU00103"/>
    </source>
</evidence>
<dbReference type="GO" id="GO:1904688">
    <property type="term" value="P:regulation of cytoplasmic translational initiation"/>
    <property type="evidence" value="ECO:0007669"/>
    <property type="project" value="UniProtKB-ARBA"/>
</dbReference>
<dbReference type="GO" id="GO:0030295">
    <property type="term" value="F:protein kinase activator activity"/>
    <property type="evidence" value="ECO:0007669"/>
    <property type="project" value="UniProtKB-ARBA"/>
</dbReference>
<dbReference type="InterPro" id="IPR057546">
    <property type="entry name" value="HEAT_GCN1"/>
</dbReference>
<dbReference type="InterPro" id="IPR022716">
    <property type="entry name" value="Gcn1_N"/>
</dbReference>
<gene>
    <name evidence="7" type="ORF">INT45_000384</name>
</gene>
<dbReference type="Pfam" id="PF25801">
    <property type="entry name" value="HEAT_GCN1_C_2"/>
    <property type="match status" value="1"/>
</dbReference>
<comment type="similarity">
    <text evidence="1">Belongs to the GCN1 family.</text>
</comment>
<protein>
    <recommendedName>
        <fullName evidence="3">eIF-2-alpha kinase activator GCN1</fullName>
    </recommendedName>
</protein>
<dbReference type="EMBL" id="JAEPRB010000274">
    <property type="protein sequence ID" value="KAG2217764.1"/>
    <property type="molecule type" value="Genomic_DNA"/>
</dbReference>
<dbReference type="Pfam" id="PF23271">
    <property type="entry name" value="HEAT_GCN1"/>
    <property type="match status" value="1"/>
</dbReference>
<feature type="repeat" description="HEAT" evidence="4">
    <location>
        <begin position="1668"/>
        <end position="1706"/>
    </location>
</feature>
<proteinExistence type="inferred from homology"/>
<feature type="region of interest" description="Disordered" evidence="5">
    <location>
        <begin position="1863"/>
        <end position="1882"/>
    </location>
</feature>
<organism evidence="7 8">
    <name type="scientific">Circinella minor</name>
    <dbReference type="NCBI Taxonomy" id="1195481"/>
    <lineage>
        <taxon>Eukaryota</taxon>
        <taxon>Fungi</taxon>
        <taxon>Fungi incertae sedis</taxon>
        <taxon>Mucoromycota</taxon>
        <taxon>Mucoromycotina</taxon>
        <taxon>Mucoromycetes</taxon>
        <taxon>Mucorales</taxon>
        <taxon>Lichtheimiaceae</taxon>
        <taxon>Circinella</taxon>
    </lineage>
</organism>
<dbReference type="PANTHER" id="PTHR23346">
    <property type="entry name" value="TRANSLATIONAL ACTIVATOR GCN1-RELATED"/>
    <property type="match status" value="1"/>
</dbReference>
<dbReference type="InterPro" id="IPR034085">
    <property type="entry name" value="TOG"/>
</dbReference>
<dbReference type="SMART" id="SM01349">
    <property type="entry name" value="TOG"/>
    <property type="match status" value="1"/>
</dbReference>
<evidence type="ECO:0000256" key="5">
    <source>
        <dbReference type="SAM" id="MobiDB-lite"/>
    </source>
</evidence>
<name>A0A8H7VKC1_9FUNG</name>
<dbReference type="FunFam" id="1.25.10.10:FF:000090">
    <property type="entry name" value="eIF-2-alpha kinase activator GCN1"/>
    <property type="match status" value="1"/>
</dbReference>
<dbReference type="Pfam" id="PF12074">
    <property type="entry name" value="Gcn1_N"/>
    <property type="match status" value="1"/>
</dbReference>
<evidence type="ECO:0000256" key="3">
    <source>
        <dbReference type="ARBA" id="ARBA00072275"/>
    </source>
</evidence>
<evidence type="ECO:0000313" key="7">
    <source>
        <dbReference type="EMBL" id="KAG2217764.1"/>
    </source>
</evidence>
<dbReference type="InterPro" id="IPR021133">
    <property type="entry name" value="HEAT_type_2"/>
</dbReference>
<feature type="repeat" description="HEAT" evidence="4">
    <location>
        <begin position="2025"/>
        <end position="2062"/>
    </location>
</feature>
<dbReference type="InterPro" id="IPR056809">
    <property type="entry name" value="HEAT_GCN1_fung"/>
</dbReference>
<reference evidence="7 8" key="1">
    <citation type="submission" date="2020-12" db="EMBL/GenBank/DDBJ databases">
        <title>Metabolic potential, ecology and presence of endohyphal bacteria is reflected in genomic diversity of Mucoromycotina.</title>
        <authorList>
            <person name="Muszewska A."/>
            <person name="Okrasinska A."/>
            <person name="Steczkiewicz K."/>
            <person name="Drgas O."/>
            <person name="Orlowska M."/>
            <person name="Perlinska-Lenart U."/>
            <person name="Aleksandrzak-Piekarczyk T."/>
            <person name="Szatraj K."/>
            <person name="Zielenkiewicz U."/>
            <person name="Pilsyk S."/>
            <person name="Malc E."/>
            <person name="Mieczkowski P."/>
            <person name="Kruszewska J.S."/>
            <person name="Biernat P."/>
            <person name="Pawlowska J."/>
        </authorList>
    </citation>
    <scope>NUCLEOTIDE SEQUENCE [LARGE SCALE GENOMIC DNA]</scope>
    <source>
        <strain evidence="7 8">CBS 142.35</strain>
    </source>
</reference>
<comment type="caution">
    <text evidence="7">The sequence shown here is derived from an EMBL/GenBank/DDBJ whole genome shotgun (WGS) entry which is preliminary data.</text>
</comment>
<dbReference type="FunFam" id="1.25.10.10:FF:000096">
    <property type="entry name" value="eIF-2-alpha kinase activator gcn1"/>
    <property type="match status" value="1"/>
</dbReference>
<dbReference type="GO" id="GO:0005829">
    <property type="term" value="C:cytosol"/>
    <property type="evidence" value="ECO:0007669"/>
    <property type="project" value="TreeGrafter"/>
</dbReference>
<dbReference type="PROSITE" id="PS50077">
    <property type="entry name" value="HEAT_REPEAT"/>
    <property type="match status" value="3"/>
</dbReference>
<dbReference type="Gene3D" id="1.25.10.10">
    <property type="entry name" value="Leucine-rich Repeat Variant"/>
    <property type="match status" value="7"/>
</dbReference>
<evidence type="ECO:0000313" key="8">
    <source>
        <dbReference type="Proteomes" id="UP000646827"/>
    </source>
</evidence>
<dbReference type="OrthoDB" id="5148094at2759"/>
<dbReference type="Pfam" id="PF24916">
    <property type="entry name" value="HEAT_GCN1_fung"/>
    <property type="match status" value="1"/>
</dbReference>
<keyword evidence="2" id="KW-0677">Repeat</keyword>
<dbReference type="InterPro" id="IPR056810">
    <property type="entry name" value="GNC1-like_N"/>
</dbReference>
<feature type="compositionally biased region" description="Acidic residues" evidence="5">
    <location>
        <begin position="1869"/>
        <end position="1880"/>
    </location>
</feature>
<dbReference type="PANTHER" id="PTHR23346:SF7">
    <property type="entry name" value="STALLED RIBOSOME SENSOR GCN1"/>
    <property type="match status" value="1"/>
</dbReference>
<evidence type="ECO:0000256" key="1">
    <source>
        <dbReference type="ARBA" id="ARBA00007366"/>
    </source>
</evidence>
<dbReference type="Pfam" id="PF24987">
    <property type="entry name" value="HEAT_EF3_N"/>
    <property type="match status" value="2"/>
</dbReference>
<dbReference type="SUPFAM" id="SSF48371">
    <property type="entry name" value="ARM repeat"/>
    <property type="match status" value="4"/>
</dbReference>
<evidence type="ECO:0000259" key="6">
    <source>
        <dbReference type="SMART" id="SM01349"/>
    </source>
</evidence>
<feature type="domain" description="TOG" evidence="6">
    <location>
        <begin position="1375"/>
        <end position="1608"/>
    </location>
</feature>
<dbReference type="Pfam" id="PF24984">
    <property type="entry name" value="HEAT_EF3_GNC1"/>
    <property type="match status" value="2"/>
</dbReference>